<evidence type="ECO:0000313" key="2">
    <source>
        <dbReference type="EMBL" id="KAK3783843.1"/>
    </source>
</evidence>
<keyword evidence="3" id="KW-1185">Reference proteome</keyword>
<dbReference type="AlphaFoldDB" id="A0AAE1AA75"/>
<protein>
    <submittedName>
        <fullName evidence="2">Uncharacterized protein</fullName>
    </submittedName>
</protein>
<organism evidence="2 3">
    <name type="scientific">Elysia crispata</name>
    <name type="common">lettuce slug</name>
    <dbReference type="NCBI Taxonomy" id="231223"/>
    <lineage>
        <taxon>Eukaryota</taxon>
        <taxon>Metazoa</taxon>
        <taxon>Spiralia</taxon>
        <taxon>Lophotrochozoa</taxon>
        <taxon>Mollusca</taxon>
        <taxon>Gastropoda</taxon>
        <taxon>Heterobranchia</taxon>
        <taxon>Euthyneura</taxon>
        <taxon>Panpulmonata</taxon>
        <taxon>Sacoglossa</taxon>
        <taxon>Placobranchoidea</taxon>
        <taxon>Plakobranchidae</taxon>
        <taxon>Elysia</taxon>
    </lineage>
</organism>
<sequence>MWSEEDCKHGTRDVVREGGLETRHERCGQRRRIGNTAREMWSEKEDWKHGTRDVVREKGLGTRHERCGQRRRIGNTAREMWSEKEDWKHGTRDVVREKGLQTRHKRGGERRRIGNTAREMWSEKEDWKHGTRDVVREGGLETRHERCDRSDEERGLGTRRERRVRESRFGTRRESGDKRKSTANTKSAPIALPVTLNLDRFQIERIRFTTTSSPRLNSLETIVAINRQGGIDFTAELRRRAQVGELGDIGLTGVRLSTQT</sequence>
<evidence type="ECO:0000313" key="3">
    <source>
        <dbReference type="Proteomes" id="UP001283361"/>
    </source>
</evidence>
<accession>A0AAE1AA75</accession>
<feature type="region of interest" description="Disordered" evidence="1">
    <location>
        <begin position="140"/>
        <end position="186"/>
    </location>
</feature>
<dbReference type="Proteomes" id="UP001283361">
    <property type="component" value="Unassembled WGS sequence"/>
</dbReference>
<comment type="caution">
    <text evidence="2">The sequence shown here is derived from an EMBL/GenBank/DDBJ whole genome shotgun (WGS) entry which is preliminary data.</text>
</comment>
<feature type="compositionally biased region" description="Basic and acidic residues" evidence="1">
    <location>
        <begin position="140"/>
        <end position="180"/>
    </location>
</feature>
<proteinExistence type="predicted"/>
<gene>
    <name evidence="2" type="ORF">RRG08_031684</name>
</gene>
<evidence type="ECO:0000256" key="1">
    <source>
        <dbReference type="SAM" id="MobiDB-lite"/>
    </source>
</evidence>
<reference evidence="2" key="1">
    <citation type="journal article" date="2023" name="G3 (Bethesda)">
        <title>A reference genome for the long-term kleptoplast-retaining sea slug Elysia crispata morphotype clarki.</title>
        <authorList>
            <person name="Eastman K.E."/>
            <person name="Pendleton A.L."/>
            <person name="Shaikh M.A."/>
            <person name="Suttiyut T."/>
            <person name="Ogas R."/>
            <person name="Tomko P."/>
            <person name="Gavelis G."/>
            <person name="Widhalm J.R."/>
            <person name="Wisecaver J.H."/>
        </authorList>
    </citation>
    <scope>NUCLEOTIDE SEQUENCE</scope>
    <source>
        <strain evidence="2">ECLA1</strain>
    </source>
</reference>
<dbReference type="EMBL" id="JAWDGP010002352">
    <property type="protein sequence ID" value="KAK3783843.1"/>
    <property type="molecule type" value="Genomic_DNA"/>
</dbReference>
<name>A0AAE1AA75_9GAST</name>